<evidence type="ECO:0000256" key="7">
    <source>
        <dbReference type="SAM" id="Coils"/>
    </source>
</evidence>
<keyword evidence="2" id="KW-1003">Cell membrane</keyword>
<evidence type="ECO:0000313" key="11">
    <source>
        <dbReference type="Proteomes" id="UP001223586"/>
    </source>
</evidence>
<dbReference type="PROSITE" id="PS50111">
    <property type="entry name" value="CHEMOTAXIS_TRANSDUC_2"/>
    <property type="match status" value="1"/>
</dbReference>
<evidence type="ECO:0000256" key="6">
    <source>
        <dbReference type="PROSITE-ProRule" id="PRU00284"/>
    </source>
</evidence>
<evidence type="ECO:0000256" key="4">
    <source>
        <dbReference type="ARBA" id="ARBA00023224"/>
    </source>
</evidence>
<dbReference type="SMART" id="SM00283">
    <property type="entry name" value="MA"/>
    <property type="match status" value="1"/>
</dbReference>
<dbReference type="Pfam" id="PF05227">
    <property type="entry name" value="CHASE3"/>
    <property type="match status" value="1"/>
</dbReference>
<dbReference type="Pfam" id="PF00015">
    <property type="entry name" value="MCPsignal"/>
    <property type="match status" value="1"/>
</dbReference>
<feature type="domain" description="Methyl-accepting transducer" evidence="8">
    <location>
        <begin position="312"/>
        <end position="548"/>
    </location>
</feature>
<evidence type="ECO:0000256" key="1">
    <source>
        <dbReference type="ARBA" id="ARBA00004236"/>
    </source>
</evidence>
<keyword evidence="3" id="KW-0472">Membrane</keyword>
<dbReference type="PANTHER" id="PTHR32089:SF112">
    <property type="entry name" value="LYSOZYME-LIKE PROTEIN-RELATED"/>
    <property type="match status" value="1"/>
</dbReference>
<feature type="coiled-coil region" evidence="7">
    <location>
        <begin position="351"/>
        <end position="378"/>
    </location>
</feature>
<gene>
    <name evidence="10" type="ORF">J2S08_001924</name>
</gene>
<evidence type="ECO:0000256" key="2">
    <source>
        <dbReference type="ARBA" id="ARBA00022475"/>
    </source>
</evidence>
<comment type="similarity">
    <text evidence="5">Belongs to the methyl-accepting chemotaxis (MCP) protein family.</text>
</comment>
<dbReference type="RefSeq" id="WP_307228962.1">
    <property type="nucleotide sequence ID" value="NZ_JAUSTT010000010.1"/>
</dbReference>
<dbReference type="SMART" id="SM00304">
    <property type="entry name" value="HAMP"/>
    <property type="match status" value="1"/>
</dbReference>
<dbReference type="InterPro" id="IPR003660">
    <property type="entry name" value="HAMP_dom"/>
</dbReference>
<dbReference type="PRINTS" id="PR00260">
    <property type="entry name" value="CHEMTRNSDUCR"/>
</dbReference>
<comment type="subcellular location">
    <subcellularLocation>
        <location evidence="1">Cell membrane</location>
    </subcellularLocation>
</comment>
<accession>A0ABT9WSG7</accession>
<keyword evidence="7" id="KW-0175">Coiled coil</keyword>
<evidence type="ECO:0000259" key="8">
    <source>
        <dbReference type="PROSITE" id="PS50111"/>
    </source>
</evidence>
<dbReference type="Gene3D" id="6.10.340.10">
    <property type="match status" value="1"/>
</dbReference>
<dbReference type="EMBL" id="JAUSTT010000010">
    <property type="protein sequence ID" value="MDQ0176088.1"/>
    <property type="molecule type" value="Genomic_DNA"/>
</dbReference>
<dbReference type="InterPro" id="IPR004090">
    <property type="entry name" value="Chemotax_Me-accpt_rcpt"/>
</dbReference>
<dbReference type="Pfam" id="PF00672">
    <property type="entry name" value="HAMP"/>
    <property type="match status" value="1"/>
</dbReference>
<dbReference type="InterPro" id="IPR007891">
    <property type="entry name" value="CHASE3"/>
</dbReference>
<organism evidence="10 11">
    <name type="scientific">Bacillus chungangensis</name>
    <dbReference type="NCBI Taxonomy" id="587633"/>
    <lineage>
        <taxon>Bacteria</taxon>
        <taxon>Bacillati</taxon>
        <taxon>Bacillota</taxon>
        <taxon>Bacilli</taxon>
        <taxon>Bacillales</taxon>
        <taxon>Bacillaceae</taxon>
        <taxon>Bacillus</taxon>
    </lineage>
</organism>
<comment type="caution">
    <text evidence="10">The sequence shown here is derived from an EMBL/GenBank/DDBJ whole genome shotgun (WGS) entry which is preliminary data.</text>
</comment>
<feature type="domain" description="HAMP" evidence="9">
    <location>
        <begin position="239"/>
        <end position="293"/>
    </location>
</feature>
<dbReference type="CDD" id="cd11386">
    <property type="entry name" value="MCP_signal"/>
    <property type="match status" value="1"/>
</dbReference>
<evidence type="ECO:0000256" key="5">
    <source>
        <dbReference type="ARBA" id="ARBA00029447"/>
    </source>
</evidence>
<keyword evidence="11" id="KW-1185">Reference proteome</keyword>
<dbReference type="PANTHER" id="PTHR32089">
    <property type="entry name" value="METHYL-ACCEPTING CHEMOTAXIS PROTEIN MCPB"/>
    <property type="match status" value="1"/>
</dbReference>
<reference evidence="10 11" key="1">
    <citation type="submission" date="2023-07" db="EMBL/GenBank/DDBJ databases">
        <title>Genomic Encyclopedia of Type Strains, Phase IV (KMG-IV): sequencing the most valuable type-strain genomes for metagenomic binning, comparative biology and taxonomic classification.</title>
        <authorList>
            <person name="Goeker M."/>
        </authorList>
    </citation>
    <scope>NUCLEOTIDE SEQUENCE [LARGE SCALE GENOMIC DNA]</scope>
    <source>
        <strain evidence="10 11">DSM 23837</strain>
    </source>
</reference>
<dbReference type="CDD" id="cd19410">
    <property type="entry name" value="HK9-like_sensor"/>
    <property type="match status" value="1"/>
</dbReference>
<dbReference type="CDD" id="cd06225">
    <property type="entry name" value="HAMP"/>
    <property type="match status" value="1"/>
</dbReference>
<evidence type="ECO:0000259" key="9">
    <source>
        <dbReference type="PROSITE" id="PS50885"/>
    </source>
</evidence>
<dbReference type="Proteomes" id="UP001223586">
    <property type="component" value="Unassembled WGS sequence"/>
</dbReference>
<dbReference type="InterPro" id="IPR004089">
    <property type="entry name" value="MCPsignal_dom"/>
</dbReference>
<keyword evidence="4 6" id="KW-0807">Transducer</keyword>
<evidence type="ECO:0000256" key="3">
    <source>
        <dbReference type="ARBA" id="ARBA00023136"/>
    </source>
</evidence>
<name>A0ABT9WSG7_9BACI</name>
<sequence length="598" mass="65822">MIKKSKRMLVYLNRKKSQKKDTSPKQKSENKRFYFHTIRGKVLLSFGLLSLLLIGITFTAYQTMDTLDKEINYLVHHDMEVHNHVEALSKAISDIEVGQRGFVLTGDDTFLQTYTEGKEEVNILFEEINTLMKDQPEQLEKVDSLETSFDFWISWIDRAIKTRNNFGQNATDLVQSSQVTIYMKQLHTQLQELSEEETASLDQRIASLHRQVNTSQIATVGLSSLGVLLALVFGFGLSKNIKTNLRKISTSILEIANAGGDLTKRIRIKNKDEIGELANDTNLLIEGIAKLVKEVANMAENVSASSEELLASAEETSKTILSIAETTGEIAVGSEKTSSQMDFSFKKMSTLEKAAILLNEYTDKVKQAAENMKTAAGEGGESVKTSSLKIMSIEETMAKTSKTVQILGEKSQEITKMINTITGISEQTNLLALNAAIEAARAGEHGRGFAVVADEVRKLAEESQEAAKEVTAIVYSIQDEVSTVIEQNKEGMQAVIAGVEISNETNASLEKILRQTNTTTDIINEMIAQITETLHLSRDVAASFATVSEISDLTAMNTERTASASEEGSAAMEEVTASACELSKQAENLRNLVSNFNI</sequence>
<dbReference type="SUPFAM" id="SSF58104">
    <property type="entry name" value="Methyl-accepting chemotaxis protein (MCP) signaling domain"/>
    <property type="match status" value="1"/>
</dbReference>
<protein>
    <submittedName>
        <fullName evidence="10">Methyl-accepting chemotaxis protein</fullName>
    </submittedName>
</protein>
<dbReference type="Gene3D" id="1.10.287.950">
    <property type="entry name" value="Methyl-accepting chemotaxis protein"/>
    <property type="match status" value="1"/>
</dbReference>
<evidence type="ECO:0000313" key="10">
    <source>
        <dbReference type="EMBL" id="MDQ0176088.1"/>
    </source>
</evidence>
<proteinExistence type="inferred from homology"/>
<dbReference type="PROSITE" id="PS50885">
    <property type="entry name" value="HAMP"/>
    <property type="match status" value="1"/>
</dbReference>